<dbReference type="Gene3D" id="6.10.140.2220">
    <property type="match status" value="1"/>
</dbReference>
<accession>A0AAW0AF75</accession>
<evidence type="ECO:0000256" key="9">
    <source>
        <dbReference type="ARBA" id="ARBA00022771"/>
    </source>
</evidence>
<keyword evidence="9 18" id="KW-0863">Zinc-finger</keyword>
<dbReference type="PANTHER" id="PTHR32523:SF8">
    <property type="entry name" value="DOLICHOL KINASE"/>
    <property type="match status" value="1"/>
</dbReference>
<sequence>MHPALDLKSLRKLGFTARNMANTMTGPELPSPMDHTRFIEFMRTLESEKKMVEFLPVYYHILNPAHIPSADALDAVDPLTRIAQSMVLMSMGPFFAMPIPPEVGRELWPRVWAWMVFLYTFEEFLCKEMSWMTQTPNALYPAFIKFCYQMWQYTPNQRIMASTPGCAAVAVRAWACFSDREDFLEHQEELGMIRQLLVSSHAVLRDALEPFNGDVDKLARLVMQQCNILIRHDARSGAPVFNVSQKAHIWLIENVFDIVAALDQISTRNAEDPRRLCSALMPLGFLETVLAIARGMASLPKPHSENTEMLINNCIMLLVTIFQGPEGKESLRISIGYGLLNVILSCAKWPKNHPAHLTLYFILDTLLPRSTVFYYSLATLGTALAEVGEKKAADFSDNTVYEAWKKFWELGRERLRVLVYYDRKDRISSRACDNVECGRLALKEKFKCCSGCSALLYCSQACQIADWRMGHRESCIWHLSNRNNIRVTFSPKEISFMRFLLDHDYIIYKGSFLPHLVTCWVVNADATISCLYDYCVGKDSVPTMTASDSSPASNNNLDKEMLDSRYYADMRERARRSKGRMSLDVMRVPQTGGLGYRDLIVPLRRETGRVDRELRTFAANLDANLTGRARGEVFGKLERIFSEEGMTTR</sequence>
<keyword evidence="21" id="KW-1185">Reference proteome</keyword>
<keyword evidence="13" id="KW-1133">Transmembrane helix</keyword>
<evidence type="ECO:0000313" key="20">
    <source>
        <dbReference type="EMBL" id="KAK7007647.1"/>
    </source>
</evidence>
<dbReference type="AlphaFoldDB" id="A0AAW0AF75"/>
<feature type="domain" description="MYND-type" evidence="19">
    <location>
        <begin position="434"/>
        <end position="475"/>
    </location>
</feature>
<comment type="similarity">
    <text evidence="3">Belongs to the polyprenol kinase family.</text>
</comment>
<evidence type="ECO:0000256" key="5">
    <source>
        <dbReference type="ARBA" id="ARBA00022640"/>
    </source>
</evidence>
<dbReference type="Pfam" id="PF01753">
    <property type="entry name" value="zf-MYND"/>
    <property type="match status" value="1"/>
</dbReference>
<gene>
    <name evidence="20" type="ORF">R3P38DRAFT_3028542</name>
</gene>
<dbReference type="PANTHER" id="PTHR32523">
    <property type="entry name" value="PHYTOL KINASE 1, CHLOROPLASTIC"/>
    <property type="match status" value="1"/>
</dbReference>
<evidence type="ECO:0000256" key="14">
    <source>
        <dbReference type="ARBA" id="ARBA00023136"/>
    </source>
</evidence>
<keyword evidence="4" id="KW-0150">Chloroplast</keyword>
<evidence type="ECO:0000256" key="7">
    <source>
        <dbReference type="ARBA" id="ARBA00022692"/>
    </source>
</evidence>
<proteinExistence type="inferred from homology"/>
<evidence type="ECO:0000313" key="21">
    <source>
        <dbReference type="Proteomes" id="UP001362999"/>
    </source>
</evidence>
<keyword evidence="14" id="KW-0472">Membrane</keyword>
<dbReference type="SUPFAM" id="SSF144232">
    <property type="entry name" value="HIT/MYND zinc finger-like"/>
    <property type="match status" value="1"/>
</dbReference>
<dbReference type="GO" id="GO:0016020">
    <property type="term" value="C:membrane"/>
    <property type="evidence" value="ECO:0007669"/>
    <property type="project" value="UniProtKB-SubCell"/>
</dbReference>
<dbReference type="GO" id="GO:0008270">
    <property type="term" value="F:zinc ion binding"/>
    <property type="evidence" value="ECO:0007669"/>
    <property type="project" value="UniProtKB-KW"/>
</dbReference>
<keyword evidence="12" id="KW-0809">Transit peptide</keyword>
<keyword evidence="7" id="KW-0812">Transmembrane</keyword>
<name>A0AAW0AF75_9AGAR</name>
<keyword evidence="5" id="KW-0934">Plastid</keyword>
<evidence type="ECO:0000256" key="3">
    <source>
        <dbReference type="ARBA" id="ARBA00010794"/>
    </source>
</evidence>
<keyword evidence="8" id="KW-0479">Metal-binding</keyword>
<evidence type="ECO:0000256" key="13">
    <source>
        <dbReference type="ARBA" id="ARBA00022989"/>
    </source>
</evidence>
<dbReference type="EC" id="2.7.1.182" evidence="16"/>
<evidence type="ECO:0000256" key="15">
    <source>
        <dbReference type="ARBA" id="ARBA00024015"/>
    </source>
</evidence>
<evidence type="ECO:0000256" key="12">
    <source>
        <dbReference type="ARBA" id="ARBA00022946"/>
    </source>
</evidence>
<keyword evidence="6" id="KW-0808">Transferase</keyword>
<dbReference type="EMBL" id="JAWWNJ010000070">
    <property type="protein sequence ID" value="KAK7007647.1"/>
    <property type="molecule type" value="Genomic_DNA"/>
</dbReference>
<evidence type="ECO:0000256" key="1">
    <source>
        <dbReference type="ARBA" id="ARBA00004141"/>
    </source>
</evidence>
<keyword evidence="10" id="KW-0418">Kinase</keyword>
<comment type="catalytic activity">
    <reaction evidence="17">
        <text>phytol + CTP = phytyl phosphate + CDP + H(+)</text>
        <dbReference type="Rhea" id="RHEA:38055"/>
        <dbReference type="ChEBI" id="CHEBI:15378"/>
        <dbReference type="ChEBI" id="CHEBI:17327"/>
        <dbReference type="ChEBI" id="CHEBI:37563"/>
        <dbReference type="ChEBI" id="CHEBI:58069"/>
        <dbReference type="ChEBI" id="CHEBI:75483"/>
        <dbReference type="EC" id="2.7.1.182"/>
    </reaction>
</comment>
<reference evidence="20 21" key="1">
    <citation type="journal article" date="2024" name="J Genomics">
        <title>Draft genome sequencing and assembly of Favolaschia claudopus CIRM-BRFM 2984 isolated from oak limbs.</title>
        <authorList>
            <person name="Navarro D."/>
            <person name="Drula E."/>
            <person name="Chaduli D."/>
            <person name="Cazenave R."/>
            <person name="Ahrendt S."/>
            <person name="Wang J."/>
            <person name="Lipzen A."/>
            <person name="Daum C."/>
            <person name="Barry K."/>
            <person name="Grigoriev I.V."/>
            <person name="Favel A."/>
            <person name="Rosso M.N."/>
            <person name="Martin F."/>
        </authorList>
    </citation>
    <scope>NUCLEOTIDE SEQUENCE [LARGE SCALE GENOMIC DNA]</scope>
    <source>
        <strain evidence="20 21">CIRM-BRFM 2984</strain>
    </source>
</reference>
<evidence type="ECO:0000256" key="17">
    <source>
        <dbReference type="ARBA" id="ARBA00048889"/>
    </source>
</evidence>
<comment type="subcellular location">
    <subcellularLocation>
        <location evidence="1">Membrane</location>
        <topology evidence="1">Multi-pass membrane protein</topology>
    </subcellularLocation>
    <subcellularLocation>
        <location evidence="2">Plastid</location>
        <location evidence="2">Chloroplast</location>
    </subcellularLocation>
</comment>
<dbReference type="Proteomes" id="UP001362999">
    <property type="component" value="Unassembled WGS sequence"/>
</dbReference>
<evidence type="ECO:0000256" key="18">
    <source>
        <dbReference type="PROSITE-ProRule" id="PRU00134"/>
    </source>
</evidence>
<comment type="pathway">
    <text evidence="15">Cofactor biosynthesis; tocopherol biosynthesis.</text>
</comment>
<evidence type="ECO:0000256" key="11">
    <source>
        <dbReference type="ARBA" id="ARBA00022833"/>
    </source>
</evidence>
<evidence type="ECO:0000256" key="8">
    <source>
        <dbReference type="ARBA" id="ARBA00022723"/>
    </source>
</evidence>
<dbReference type="PROSITE" id="PS50865">
    <property type="entry name" value="ZF_MYND_2"/>
    <property type="match status" value="1"/>
</dbReference>
<evidence type="ECO:0000256" key="16">
    <source>
        <dbReference type="ARBA" id="ARBA00039024"/>
    </source>
</evidence>
<protein>
    <recommendedName>
        <fullName evidence="16">phytol kinase</fullName>
        <ecNumber evidence="16">2.7.1.182</ecNumber>
    </recommendedName>
</protein>
<dbReference type="GO" id="GO:0010276">
    <property type="term" value="F:phytol kinase activity"/>
    <property type="evidence" value="ECO:0007669"/>
    <property type="project" value="UniProtKB-EC"/>
</dbReference>
<evidence type="ECO:0000256" key="6">
    <source>
        <dbReference type="ARBA" id="ARBA00022679"/>
    </source>
</evidence>
<comment type="caution">
    <text evidence="20">The sequence shown here is derived from an EMBL/GenBank/DDBJ whole genome shotgun (WGS) entry which is preliminary data.</text>
</comment>
<organism evidence="20 21">
    <name type="scientific">Favolaschia claudopus</name>
    <dbReference type="NCBI Taxonomy" id="2862362"/>
    <lineage>
        <taxon>Eukaryota</taxon>
        <taxon>Fungi</taxon>
        <taxon>Dikarya</taxon>
        <taxon>Basidiomycota</taxon>
        <taxon>Agaricomycotina</taxon>
        <taxon>Agaricomycetes</taxon>
        <taxon>Agaricomycetidae</taxon>
        <taxon>Agaricales</taxon>
        <taxon>Marasmiineae</taxon>
        <taxon>Mycenaceae</taxon>
        <taxon>Favolaschia</taxon>
    </lineage>
</organism>
<dbReference type="InterPro" id="IPR039606">
    <property type="entry name" value="Phytol/farnesol_kinase"/>
</dbReference>
<evidence type="ECO:0000256" key="10">
    <source>
        <dbReference type="ARBA" id="ARBA00022777"/>
    </source>
</evidence>
<evidence type="ECO:0000256" key="2">
    <source>
        <dbReference type="ARBA" id="ARBA00004229"/>
    </source>
</evidence>
<evidence type="ECO:0000256" key="4">
    <source>
        <dbReference type="ARBA" id="ARBA00022528"/>
    </source>
</evidence>
<keyword evidence="11" id="KW-0862">Zinc</keyword>
<evidence type="ECO:0000259" key="19">
    <source>
        <dbReference type="PROSITE" id="PS50865"/>
    </source>
</evidence>
<dbReference type="InterPro" id="IPR002893">
    <property type="entry name" value="Znf_MYND"/>
</dbReference>